<dbReference type="GO" id="GO:0005739">
    <property type="term" value="C:mitochondrion"/>
    <property type="evidence" value="ECO:0007669"/>
    <property type="project" value="TreeGrafter"/>
</dbReference>
<dbReference type="PANTHER" id="PTHR11063:SF8">
    <property type="entry name" value="DELTA-1-PYRROLINE-5-CARBOXYLATE SYNTHASE"/>
    <property type="match status" value="1"/>
</dbReference>
<accession>A0A8S2N2M2</accession>
<dbReference type="PROSITE" id="PS01223">
    <property type="entry name" value="PROA"/>
    <property type="match status" value="1"/>
</dbReference>
<feature type="non-terminal residue" evidence="1">
    <location>
        <position position="1"/>
    </location>
</feature>
<proteinExistence type="predicted"/>
<dbReference type="InterPro" id="IPR020593">
    <property type="entry name" value="G-glutamylP_reductase_CS"/>
</dbReference>
<name>A0A8S2N2M2_9BILA</name>
<dbReference type="InterPro" id="IPR016163">
    <property type="entry name" value="Ald_DH_C"/>
</dbReference>
<evidence type="ECO:0000313" key="1">
    <source>
        <dbReference type="EMBL" id="CAF3973176.1"/>
    </source>
</evidence>
<dbReference type="EMBL" id="CAJOBI010003559">
    <property type="protein sequence ID" value="CAF3973176.1"/>
    <property type="molecule type" value="Genomic_DNA"/>
</dbReference>
<dbReference type="AlphaFoldDB" id="A0A8S2N2M2"/>
<protein>
    <recommendedName>
        <fullName evidence="3">Delta-1-pyrroline-5-carboxylate synthase</fullName>
    </recommendedName>
</protein>
<dbReference type="InterPro" id="IPR016162">
    <property type="entry name" value="Ald_DH_N"/>
</dbReference>
<evidence type="ECO:0008006" key="3">
    <source>
        <dbReference type="Google" id="ProtNLM"/>
    </source>
</evidence>
<dbReference type="SUPFAM" id="SSF53720">
    <property type="entry name" value="ALDH-like"/>
    <property type="match status" value="1"/>
</dbReference>
<dbReference type="Gene3D" id="3.40.605.10">
    <property type="entry name" value="Aldehyde Dehydrogenase, Chain A, domain 1"/>
    <property type="match status" value="1"/>
</dbReference>
<reference evidence="1" key="1">
    <citation type="submission" date="2021-02" db="EMBL/GenBank/DDBJ databases">
        <authorList>
            <person name="Nowell W R."/>
        </authorList>
    </citation>
    <scope>NUCLEOTIDE SEQUENCE</scope>
</reference>
<dbReference type="GO" id="GO:0004350">
    <property type="term" value="F:glutamate-5-semialdehyde dehydrogenase activity"/>
    <property type="evidence" value="ECO:0007669"/>
    <property type="project" value="InterPro"/>
</dbReference>
<comment type="caution">
    <text evidence="1">The sequence shown here is derived from an EMBL/GenBank/DDBJ whole genome shotgun (WGS) entry which is preliminary data.</text>
</comment>
<gene>
    <name evidence="1" type="ORF">SMN809_LOCUS10440</name>
</gene>
<dbReference type="InterPro" id="IPR016161">
    <property type="entry name" value="Ald_DH/histidinol_DH"/>
</dbReference>
<organism evidence="1 2">
    <name type="scientific">Rotaria magnacalcarata</name>
    <dbReference type="NCBI Taxonomy" id="392030"/>
    <lineage>
        <taxon>Eukaryota</taxon>
        <taxon>Metazoa</taxon>
        <taxon>Spiralia</taxon>
        <taxon>Gnathifera</taxon>
        <taxon>Rotifera</taxon>
        <taxon>Eurotatoria</taxon>
        <taxon>Bdelloidea</taxon>
        <taxon>Philodinida</taxon>
        <taxon>Philodinidae</taxon>
        <taxon>Rotaria</taxon>
    </lineage>
</organism>
<sequence length="157" mass="17136">VKVYSGPRLSTMVPFPPPSATSLRVEYGDLQCAIEVVDDVKDAIEHINKFSSNHTDSIVTENQNTAGNFLNNVDSACVFHNVSTRFSDGYRFGLGAEVGISTGRIHARGPVGIEGLLTTKWIVEGHGDVAADFSEGRKKFVHETLELRDNSVEEKSN</sequence>
<dbReference type="Proteomes" id="UP000676336">
    <property type="component" value="Unassembled WGS sequence"/>
</dbReference>
<dbReference type="Gene3D" id="3.40.309.10">
    <property type="entry name" value="Aldehyde Dehydrogenase, Chain A, domain 2"/>
    <property type="match status" value="1"/>
</dbReference>
<evidence type="ECO:0000313" key="2">
    <source>
        <dbReference type="Proteomes" id="UP000676336"/>
    </source>
</evidence>
<dbReference type="PANTHER" id="PTHR11063">
    <property type="entry name" value="GLUTAMATE SEMIALDEHYDE DEHYDROGENASE"/>
    <property type="match status" value="1"/>
</dbReference>